<dbReference type="InterPro" id="IPR011528">
    <property type="entry name" value="NERD"/>
</dbReference>
<dbReference type="EMBL" id="JBHSHP010000007">
    <property type="protein sequence ID" value="MFC4753609.1"/>
    <property type="molecule type" value="Genomic_DNA"/>
</dbReference>
<keyword evidence="3" id="KW-1185">Reference proteome</keyword>
<dbReference type="Pfam" id="PF08378">
    <property type="entry name" value="NERD"/>
    <property type="match status" value="1"/>
</dbReference>
<evidence type="ECO:0000313" key="3">
    <source>
        <dbReference type="Proteomes" id="UP001595836"/>
    </source>
</evidence>
<name>A0ABV9PMA2_9ACTN</name>
<comment type="caution">
    <text evidence="2">The sequence shown here is derived from an EMBL/GenBank/DDBJ whole genome shotgun (WGS) entry which is preliminary data.</text>
</comment>
<accession>A0ABV9PMA2</accession>
<feature type="domain" description="NERD" evidence="1">
    <location>
        <begin position="98"/>
        <end position="209"/>
    </location>
</feature>
<organism evidence="2 3">
    <name type="scientific">Dietzia aurantiaca</name>
    <dbReference type="NCBI Taxonomy" id="983873"/>
    <lineage>
        <taxon>Bacteria</taxon>
        <taxon>Bacillati</taxon>
        <taxon>Actinomycetota</taxon>
        <taxon>Actinomycetes</taxon>
        <taxon>Mycobacteriales</taxon>
        <taxon>Dietziaceae</taxon>
        <taxon>Dietzia</taxon>
    </lineage>
</organism>
<dbReference type="PROSITE" id="PS50965">
    <property type="entry name" value="NERD"/>
    <property type="match status" value="1"/>
</dbReference>
<evidence type="ECO:0000259" key="1">
    <source>
        <dbReference type="PROSITE" id="PS50965"/>
    </source>
</evidence>
<gene>
    <name evidence="2" type="ORF">ACFO7U_02285</name>
</gene>
<protein>
    <submittedName>
        <fullName evidence="2">Nuclease-related domain-containing protein</fullName>
    </submittedName>
</protein>
<reference evidence="3" key="1">
    <citation type="journal article" date="2019" name="Int. J. Syst. Evol. Microbiol.">
        <title>The Global Catalogue of Microorganisms (GCM) 10K type strain sequencing project: providing services to taxonomists for standard genome sequencing and annotation.</title>
        <authorList>
            <consortium name="The Broad Institute Genomics Platform"/>
            <consortium name="The Broad Institute Genome Sequencing Center for Infectious Disease"/>
            <person name="Wu L."/>
            <person name="Ma J."/>
        </authorList>
    </citation>
    <scope>NUCLEOTIDE SEQUENCE [LARGE SCALE GENOMIC DNA]</scope>
    <source>
        <strain evidence="3">JCM 11882</strain>
    </source>
</reference>
<sequence length="259" mass="28354">MKTGRLHSDEISNLLLLRAAIAEHFDTADMRARNGRSAAGLVSPAPTPPARSWHDLADVRAGAAARERALSERRAQGRVRHLLARLVDANTTERAWRIGADGEEAVAEQLARAGADWRVLHAVRVGDRGADIDHIVIGPGGVFTVNTKHHPKAAVWVGGDTVMINGRRVPYVRNSRYEATRASRMLAERVGFPVPVTGLIALVGARRGFTIRAQPTDCAVVVVPSRGVGRYLRSRPQRMGLREIDAIHEVARCSDTWQR</sequence>
<evidence type="ECO:0000313" key="2">
    <source>
        <dbReference type="EMBL" id="MFC4753609.1"/>
    </source>
</evidence>
<dbReference type="Proteomes" id="UP001595836">
    <property type="component" value="Unassembled WGS sequence"/>
</dbReference>
<proteinExistence type="predicted"/>
<dbReference type="RefSeq" id="WP_344989189.1">
    <property type="nucleotide sequence ID" value="NZ_BAABCD010000007.1"/>
</dbReference>